<accession>A0A9D3UET1</accession>
<sequence length="132" mass="14790">MANQLIHLDDKHIFNVQLQMTYINNLSEGAPEVIHGHLRDVGFLIHGSYAWGAKLDPSFVSAWVERWRQETHALHLPCDGCTITLEDVNLQLNLPINGDVVTGLVISADWSATYEKLLGNVSNKFKGSHIKM</sequence>
<reference evidence="2 3" key="1">
    <citation type="journal article" date="2021" name="Plant Biotechnol. J.">
        <title>Multi-omics assisted identification of the key and species-specific regulatory components of drought-tolerant mechanisms in Gossypium stocksii.</title>
        <authorList>
            <person name="Yu D."/>
            <person name="Ke L."/>
            <person name="Zhang D."/>
            <person name="Wu Y."/>
            <person name="Sun Y."/>
            <person name="Mei J."/>
            <person name="Sun J."/>
            <person name="Sun Y."/>
        </authorList>
    </citation>
    <scope>NUCLEOTIDE SEQUENCE [LARGE SCALE GENOMIC DNA]</scope>
    <source>
        <strain evidence="3">cv. E1</strain>
        <tissue evidence="2">Leaf</tissue>
    </source>
</reference>
<proteinExistence type="predicted"/>
<evidence type="ECO:0000313" key="3">
    <source>
        <dbReference type="Proteomes" id="UP000828251"/>
    </source>
</evidence>
<dbReference type="PANTHER" id="PTHR46033">
    <property type="entry name" value="PROTEIN MAIN-LIKE 2"/>
    <property type="match status" value="1"/>
</dbReference>
<protein>
    <recommendedName>
        <fullName evidence="1">Aminotransferase-like plant mobile domain-containing protein</fullName>
    </recommendedName>
</protein>
<dbReference type="OrthoDB" id="986792at2759"/>
<gene>
    <name evidence="2" type="ORF">J1N35_041079</name>
</gene>
<dbReference type="GO" id="GO:0010073">
    <property type="term" value="P:meristem maintenance"/>
    <property type="evidence" value="ECO:0007669"/>
    <property type="project" value="InterPro"/>
</dbReference>
<feature type="domain" description="Aminotransferase-like plant mobile" evidence="1">
    <location>
        <begin position="54"/>
        <end position="125"/>
    </location>
</feature>
<organism evidence="2 3">
    <name type="scientific">Gossypium stocksii</name>
    <dbReference type="NCBI Taxonomy" id="47602"/>
    <lineage>
        <taxon>Eukaryota</taxon>
        <taxon>Viridiplantae</taxon>
        <taxon>Streptophyta</taxon>
        <taxon>Embryophyta</taxon>
        <taxon>Tracheophyta</taxon>
        <taxon>Spermatophyta</taxon>
        <taxon>Magnoliopsida</taxon>
        <taxon>eudicotyledons</taxon>
        <taxon>Gunneridae</taxon>
        <taxon>Pentapetalae</taxon>
        <taxon>rosids</taxon>
        <taxon>malvids</taxon>
        <taxon>Malvales</taxon>
        <taxon>Malvaceae</taxon>
        <taxon>Malvoideae</taxon>
        <taxon>Gossypium</taxon>
    </lineage>
</organism>
<dbReference type="AlphaFoldDB" id="A0A9D3UET1"/>
<dbReference type="PANTHER" id="PTHR46033:SF8">
    <property type="entry name" value="PROTEIN MAINTENANCE OF MERISTEMS-LIKE"/>
    <property type="match status" value="1"/>
</dbReference>
<dbReference type="Pfam" id="PF10536">
    <property type="entry name" value="PMD"/>
    <property type="match status" value="1"/>
</dbReference>
<dbReference type="InterPro" id="IPR044824">
    <property type="entry name" value="MAIN-like"/>
</dbReference>
<keyword evidence="3" id="KW-1185">Reference proteome</keyword>
<comment type="caution">
    <text evidence="2">The sequence shown here is derived from an EMBL/GenBank/DDBJ whole genome shotgun (WGS) entry which is preliminary data.</text>
</comment>
<name>A0A9D3UET1_9ROSI</name>
<dbReference type="Proteomes" id="UP000828251">
    <property type="component" value="Unassembled WGS sequence"/>
</dbReference>
<evidence type="ECO:0000313" key="2">
    <source>
        <dbReference type="EMBL" id="KAH1039336.1"/>
    </source>
</evidence>
<evidence type="ECO:0000259" key="1">
    <source>
        <dbReference type="Pfam" id="PF10536"/>
    </source>
</evidence>
<dbReference type="EMBL" id="JAIQCV010000012">
    <property type="protein sequence ID" value="KAH1039336.1"/>
    <property type="molecule type" value="Genomic_DNA"/>
</dbReference>
<dbReference type="InterPro" id="IPR019557">
    <property type="entry name" value="AminoTfrase-like_pln_mobile"/>
</dbReference>